<dbReference type="AlphaFoldDB" id="A0A934KNC4"/>
<keyword evidence="1" id="KW-0732">Signal</keyword>
<dbReference type="RefSeq" id="WP_199602651.1">
    <property type="nucleotide sequence ID" value="NZ_JAEHJZ010000049.1"/>
</dbReference>
<sequence>MKKQILTLTIVALALAGCNSAKNTSSTTSENNMEALLEITQSTWELITLVSVKE</sequence>
<feature type="chain" id="PRO_5036883564" evidence="1">
    <location>
        <begin position="22"/>
        <end position="54"/>
    </location>
</feature>
<dbReference type="EMBL" id="JAEHJZ010000049">
    <property type="protein sequence ID" value="MBJ7882516.1"/>
    <property type="molecule type" value="Genomic_DNA"/>
</dbReference>
<evidence type="ECO:0000313" key="3">
    <source>
        <dbReference type="Proteomes" id="UP000662373"/>
    </source>
</evidence>
<name>A0A934KNC4_9FLAO</name>
<evidence type="ECO:0000256" key="1">
    <source>
        <dbReference type="SAM" id="SignalP"/>
    </source>
</evidence>
<keyword evidence="3" id="KW-1185">Reference proteome</keyword>
<evidence type="ECO:0000313" key="2">
    <source>
        <dbReference type="EMBL" id="MBJ7882516.1"/>
    </source>
</evidence>
<protein>
    <submittedName>
        <fullName evidence="2">Uncharacterized protein</fullName>
    </submittedName>
</protein>
<feature type="signal peptide" evidence="1">
    <location>
        <begin position="1"/>
        <end position="21"/>
    </location>
</feature>
<accession>A0A934KNC4</accession>
<comment type="caution">
    <text evidence="2">The sequence shown here is derived from an EMBL/GenBank/DDBJ whole genome shotgun (WGS) entry which is preliminary data.</text>
</comment>
<dbReference type="Proteomes" id="UP000662373">
    <property type="component" value="Unassembled WGS sequence"/>
</dbReference>
<organism evidence="2 3">
    <name type="scientific">Gelidibacter salicanalis</name>
    <dbReference type="NCBI Taxonomy" id="291193"/>
    <lineage>
        <taxon>Bacteria</taxon>
        <taxon>Pseudomonadati</taxon>
        <taxon>Bacteroidota</taxon>
        <taxon>Flavobacteriia</taxon>
        <taxon>Flavobacteriales</taxon>
        <taxon>Flavobacteriaceae</taxon>
        <taxon>Gelidibacter</taxon>
    </lineage>
</organism>
<proteinExistence type="predicted"/>
<dbReference type="PROSITE" id="PS51257">
    <property type="entry name" value="PROKAR_LIPOPROTEIN"/>
    <property type="match status" value="1"/>
</dbReference>
<gene>
    <name evidence="2" type="ORF">JEM65_17920</name>
</gene>
<reference evidence="2 3" key="1">
    <citation type="submission" date="2020-09" db="EMBL/GenBank/DDBJ databases">
        <title>Draft genome of Gelidibacter salicanalis PAMC21136.</title>
        <authorList>
            <person name="Park H."/>
        </authorList>
    </citation>
    <scope>NUCLEOTIDE SEQUENCE [LARGE SCALE GENOMIC DNA]</scope>
    <source>
        <strain evidence="2 3">PAMC21136</strain>
    </source>
</reference>